<protein>
    <submittedName>
        <fullName evidence="1">Uncharacterized protein</fullName>
    </submittedName>
</protein>
<proteinExistence type="predicted"/>
<comment type="caution">
    <text evidence="1">The sequence shown here is derived from an EMBL/GenBank/DDBJ whole genome shotgun (WGS) entry which is preliminary data.</text>
</comment>
<dbReference type="PANTHER" id="PTHR31635">
    <property type="entry name" value="REVERSE TRANSCRIPTASE DOMAIN-CONTAINING PROTEIN-RELATED"/>
    <property type="match status" value="1"/>
</dbReference>
<dbReference type="EMBL" id="NSIT01000310">
    <property type="protein sequence ID" value="PJE77965.1"/>
    <property type="molecule type" value="Genomic_DNA"/>
</dbReference>
<organism evidence="1">
    <name type="scientific">invertebrate metagenome</name>
    <dbReference type="NCBI Taxonomy" id="1711999"/>
    <lineage>
        <taxon>unclassified sequences</taxon>
        <taxon>metagenomes</taxon>
        <taxon>organismal metagenomes</taxon>
    </lineage>
</organism>
<evidence type="ECO:0000313" key="1">
    <source>
        <dbReference type="EMBL" id="PJE77965.1"/>
    </source>
</evidence>
<dbReference type="AlphaFoldDB" id="A0A2H9T406"/>
<name>A0A2H9T406_9ZZZZ</name>
<gene>
    <name evidence="1" type="ORF">CI610_03104</name>
</gene>
<sequence>MTNYFEMVLLNIRSMTISYCSKKKRKNRERQIQLENLIRVTEELIIDNIDPNHILVEILTDLKSELEDLRENQMNGLLIRAKAQWIESGEKPTKYFCNLEKRNYVNKNITKIIQGDGKIINDQDDLLNEIKNFYENLYASKDNELEEVDLDILLGDYEVPKIDNEIKSELDRPITMKELAHSVKCLKNGKSPGPDGYTTELNKFFWIDLKFFITKSLTMGIQKGELSLTQKQGVVSLLPKGNKPRELLKNWRPISLLNVSYKILSNAVAYRLKDVLNSIMHENQRVFFKR</sequence>
<reference evidence="1" key="1">
    <citation type="journal article" date="2017" name="Appl. Environ. Microbiol.">
        <title>Molecular characterization of an Endozoicomonas-like organism causing infection in king scallop Pecten maximus L.</title>
        <authorList>
            <person name="Cano I."/>
            <person name="van Aerle R."/>
            <person name="Ross S."/>
            <person name="Verner-Jeffreys D.W."/>
            <person name="Paley R.K."/>
            <person name="Rimmer G."/>
            <person name="Ryder D."/>
            <person name="Hooper P."/>
            <person name="Stone D."/>
            <person name="Feist S.W."/>
        </authorList>
    </citation>
    <scope>NUCLEOTIDE SEQUENCE</scope>
</reference>
<accession>A0A2H9T406</accession>
<dbReference type="PANTHER" id="PTHR31635:SF196">
    <property type="entry name" value="REVERSE TRANSCRIPTASE DOMAIN-CONTAINING PROTEIN-RELATED"/>
    <property type="match status" value="1"/>
</dbReference>